<evidence type="ECO:0000256" key="1">
    <source>
        <dbReference type="ARBA" id="ARBA00005189"/>
    </source>
</evidence>
<dbReference type="PROSITE" id="PS50075">
    <property type="entry name" value="CARRIER"/>
    <property type="match status" value="1"/>
</dbReference>
<keyword evidence="10" id="KW-1185">Reference proteome</keyword>
<keyword evidence="6" id="KW-0443">Lipid metabolism</keyword>
<name>A0A5B1BH56_MYCSI</name>
<dbReference type="SMART" id="SM01294">
    <property type="entry name" value="PKS_PP_betabranch"/>
    <property type="match status" value="1"/>
</dbReference>
<feature type="domain" description="Carrier" evidence="8">
    <location>
        <begin position="17"/>
        <end position="92"/>
    </location>
</feature>
<evidence type="ECO:0000256" key="6">
    <source>
        <dbReference type="ARBA" id="ARBA00023098"/>
    </source>
</evidence>
<organism evidence="9 10">
    <name type="scientific">Mycobacterium simiae</name>
    <name type="common">Mycobacterium habana</name>
    <dbReference type="NCBI Taxonomy" id="1784"/>
    <lineage>
        <taxon>Bacteria</taxon>
        <taxon>Bacillati</taxon>
        <taxon>Actinomycetota</taxon>
        <taxon>Actinomycetes</taxon>
        <taxon>Mycobacteriales</taxon>
        <taxon>Mycobacteriaceae</taxon>
        <taxon>Mycobacterium</taxon>
        <taxon>Mycobacterium simiae complex</taxon>
    </lineage>
</organism>
<evidence type="ECO:0000256" key="4">
    <source>
        <dbReference type="ARBA" id="ARBA00022679"/>
    </source>
</evidence>
<reference evidence="9 10" key="1">
    <citation type="submission" date="2019-09" db="EMBL/GenBank/DDBJ databases">
        <title>Report of infection by Mycobacterium simiae a patient suffering from pulmonary tuberculosis.</title>
        <authorList>
            <person name="Mohanty P.S."/>
            <person name="Bansal A.K."/>
            <person name="Singh H."/>
            <person name="Sharma S."/>
            <person name="Patil S.A."/>
            <person name="Upadhaya P."/>
            <person name="Singh P.K."/>
            <person name="Kumar D."/>
            <person name="Kumar S."/>
            <person name="Singh R.K."/>
            <person name="Chaudhary B."/>
        </authorList>
    </citation>
    <scope>NUCLEOTIDE SEQUENCE [LARGE SCALE GENOMIC DNA]</scope>
    <source>
        <strain evidence="9 10">JAL-560-SIM</strain>
    </source>
</reference>
<evidence type="ECO:0000256" key="7">
    <source>
        <dbReference type="SAM" id="MobiDB-lite"/>
    </source>
</evidence>
<sequence length="556" mass="59407">RILSARLATQTPQQRRDTLTAMVTATAAAVLAHPDPAALDPDLAFKDLGIDSLTALELRNTINQQTGLTLPATLALDHPSPAALAAYLADLLTDTAAPAVPAAEVSTPGDEPVDDRLAYLDQASFLALRAVHGSLLQVTWIYDRAVDLDGLRRFHRNLGSGLLGRRIERALLPFARDRWVLSPASADIDIAATPRSRADVTAWADERGRVPIDPEWGPGWHLGVLPLEGGGTAVSLVASHTLVDAMAFAHAITDAAEGRTHNLGYSTAGSRTRRQALREDLRQTVKDLPDVARALGAVARRARRDREELKSSIQAAPPSARTASGDPTVQLPALTGYVDLAEWDARAKSLGVASNSLAAGIVCRLAVRAGRVRDDGTVTLRFMLSLRTANDTRANALTNVDVTVDPTHAATDLREMQLKITRAILAAMEDSNDDFAAPLPLAAMTPKLVARKLAGMAVGGGSLPVTCSNLGDLPPAANRPDGTDAVYLYMRSIEPDIKKSTLEAMGGQLFLASGRGHGKIFFRVVGYLPGKPNTIDWLREIVSRTFAEFDLTAEID</sequence>
<dbReference type="SUPFAM" id="SSF47336">
    <property type="entry name" value="ACP-like"/>
    <property type="match status" value="1"/>
</dbReference>
<dbReference type="InterPro" id="IPR050091">
    <property type="entry name" value="PKS_NRPS_Biosynth_Enz"/>
</dbReference>
<evidence type="ECO:0000259" key="8">
    <source>
        <dbReference type="PROSITE" id="PS50075"/>
    </source>
</evidence>
<feature type="region of interest" description="Disordered" evidence="7">
    <location>
        <begin position="306"/>
        <end position="328"/>
    </location>
</feature>
<dbReference type="PROSITE" id="PS00012">
    <property type="entry name" value="PHOSPHOPANTETHEINE"/>
    <property type="match status" value="1"/>
</dbReference>
<dbReference type="RefSeq" id="WP_188113114.1">
    <property type="nucleotide sequence ID" value="NZ_VTZN01000219.1"/>
</dbReference>
<dbReference type="PANTHER" id="PTHR43775:SF51">
    <property type="entry name" value="INACTIVE PHENOLPHTHIOCEROL SYNTHESIS POLYKETIDE SYNTHASE TYPE I PKS1-RELATED"/>
    <property type="match status" value="1"/>
</dbReference>
<dbReference type="InterPro" id="IPR006162">
    <property type="entry name" value="Ppantetheine_attach_site"/>
</dbReference>
<dbReference type="InterPro" id="IPR036736">
    <property type="entry name" value="ACP-like_sf"/>
</dbReference>
<dbReference type="SMART" id="SM00823">
    <property type="entry name" value="PKS_PP"/>
    <property type="match status" value="1"/>
</dbReference>
<dbReference type="AlphaFoldDB" id="A0A5B1BH56"/>
<dbReference type="GO" id="GO:0006633">
    <property type="term" value="P:fatty acid biosynthetic process"/>
    <property type="evidence" value="ECO:0007669"/>
    <property type="project" value="TreeGrafter"/>
</dbReference>
<dbReference type="Gene3D" id="1.10.1200.10">
    <property type="entry name" value="ACP-like"/>
    <property type="match status" value="1"/>
</dbReference>
<dbReference type="FunFam" id="1.10.1200.10:FF:000007">
    <property type="entry name" value="Probable polyketide synthase pks17"/>
    <property type="match status" value="1"/>
</dbReference>
<evidence type="ECO:0000256" key="3">
    <source>
        <dbReference type="ARBA" id="ARBA00022553"/>
    </source>
</evidence>
<evidence type="ECO:0000313" key="9">
    <source>
        <dbReference type="EMBL" id="KAA1246584.1"/>
    </source>
</evidence>
<proteinExistence type="predicted"/>
<comment type="caution">
    <text evidence="9">The sequence shown here is derived from an EMBL/GenBank/DDBJ whole genome shotgun (WGS) entry which is preliminary data.</text>
</comment>
<dbReference type="InterPro" id="IPR009081">
    <property type="entry name" value="PP-bd_ACP"/>
</dbReference>
<dbReference type="EMBL" id="VTZN01000219">
    <property type="protein sequence ID" value="KAA1246584.1"/>
    <property type="molecule type" value="Genomic_DNA"/>
</dbReference>
<keyword evidence="4" id="KW-0808">Transferase</keyword>
<dbReference type="PANTHER" id="PTHR43775">
    <property type="entry name" value="FATTY ACID SYNTHASE"/>
    <property type="match status" value="1"/>
</dbReference>
<feature type="non-terminal residue" evidence="9">
    <location>
        <position position="1"/>
    </location>
</feature>
<gene>
    <name evidence="9" type="ORF">F0Q45_23195</name>
</gene>
<dbReference type="GO" id="GO:0004312">
    <property type="term" value="F:fatty acid synthase activity"/>
    <property type="evidence" value="ECO:0007669"/>
    <property type="project" value="TreeGrafter"/>
</dbReference>
<dbReference type="GO" id="GO:0016874">
    <property type="term" value="F:ligase activity"/>
    <property type="evidence" value="ECO:0007669"/>
    <property type="project" value="UniProtKB-KW"/>
</dbReference>
<dbReference type="Proteomes" id="UP000324701">
    <property type="component" value="Unassembled WGS sequence"/>
</dbReference>
<protein>
    <submittedName>
        <fullName evidence="9">Fatty acyl-AMP ligase</fullName>
    </submittedName>
</protein>
<evidence type="ECO:0000256" key="2">
    <source>
        <dbReference type="ARBA" id="ARBA00022450"/>
    </source>
</evidence>
<dbReference type="InterPro" id="IPR020806">
    <property type="entry name" value="PKS_PP-bd"/>
</dbReference>
<evidence type="ECO:0000313" key="10">
    <source>
        <dbReference type="Proteomes" id="UP000324701"/>
    </source>
</evidence>
<keyword evidence="2" id="KW-0596">Phosphopantetheine</keyword>
<comment type="pathway">
    <text evidence="1">Lipid metabolism.</text>
</comment>
<evidence type="ECO:0000256" key="5">
    <source>
        <dbReference type="ARBA" id="ARBA00022832"/>
    </source>
</evidence>
<keyword evidence="9" id="KW-0436">Ligase</keyword>
<keyword evidence="3" id="KW-0597">Phosphoprotein</keyword>
<keyword evidence="5" id="KW-0276">Fatty acid metabolism</keyword>
<dbReference type="Pfam" id="PF00550">
    <property type="entry name" value="PP-binding"/>
    <property type="match status" value="1"/>
</dbReference>
<dbReference type="GO" id="GO:0031177">
    <property type="term" value="F:phosphopantetheine binding"/>
    <property type="evidence" value="ECO:0007669"/>
    <property type="project" value="InterPro"/>
</dbReference>
<accession>A0A5B1BH56</accession>